<name>A0AAU8CJY7_9HYPH</name>
<proteinExistence type="predicted"/>
<evidence type="ECO:0000313" key="1">
    <source>
        <dbReference type="EMBL" id="XCG46665.1"/>
    </source>
</evidence>
<dbReference type="InterPro" id="IPR011335">
    <property type="entry name" value="Restrct_endonuc-II-like"/>
</dbReference>
<dbReference type="SUPFAM" id="SSF52980">
    <property type="entry name" value="Restriction endonuclease-like"/>
    <property type="match status" value="1"/>
</dbReference>
<evidence type="ECO:0008006" key="2">
    <source>
        <dbReference type="Google" id="ProtNLM"/>
    </source>
</evidence>
<dbReference type="GO" id="GO:0003676">
    <property type="term" value="F:nucleic acid binding"/>
    <property type="evidence" value="ECO:0007669"/>
    <property type="project" value="InterPro"/>
</dbReference>
<accession>A0AAU8CJY7</accession>
<protein>
    <recommendedName>
        <fullName evidence="2">Holliday junction resolvase</fullName>
    </recommendedName>
</protein>
<dbReference type="EMBL" id="CP159253">
    <property type="protein sequence ID" value="XCG46665.1"/>
    <property type="molecule type" value="Genomic_DNA"/>
</dbReference>
<sequence length="141" mass="16216">MAKNTGKPSEQEFERIWKTLGKKAWTWRVVDAAEVRGRTGKSGFTRSAPSDYLVAYNGVHFAEVKSTQDPTAFRFSLLRTIPSAMAVMILAAGGDYLVYIHRLPPNEWFCIPYQMIRDCSNRSLTWKELESYRWKMSNTPT</sequence>
<dbReference type="AlphaFoldDB" id="A0AAU8CJY7"/>
<organism evidence="1">
    <name type="scientific">Mesorhizobium sp. WSM2240</name>
    <dbReference type="NCBI Taxonomy" id="3228851"/>
    <lineage>
        <taxon>Bacteria</taxon>
        <taxon>Pseudomonadati</taxon>
        <taxon>Pseudomonadota</taxon>
        <taxon>Alphaproteobacteria</taxon>
        <taxon>Hyphomicrobiales</taxon>
        <taxon>Phyllobacteriaceae</taxon>
        <taxon>Mesorhizobium</taxon>
    </lineage>
</organism>
<dbReference type="Gene3D" id="3.40.1350.10">
    <property type="match status" value="1"/>
</dbReference>
<reference evidence="1" key="1">
    <citation type="submission" date="2024-06" db="EMBL/GenBank/DDBJ databases">
        <title>Mesorhizobium karijinii sp. nov., a symbiont of the iconic Swainsona formosa from arid Australia.</title>
        <authorList>
            <person name="Hill Y.J."/>
            <person name="Watkin E.L.J."/>
            <person name="O'Hara G.W."/>
            <person name="Terpolilli J."/>
            <person name="Tye M.L."/>
            <person name="Kohlmeier M.G."/>
        </authorList>
    </citation>
    <scope>NUCLEOTIDE SEQUENCE</scope>
    <source>
        <strain evidence="1">WSM2240</strain>
    </source>
</reference>
<dbReference type="InterPro" id="IPR011856">
    <property type="entry name" value="tRNA_endonuc-like_dom_sf"/>
</dbReference>
<dbReference type="RefSeq" id="WP_353640767.1">
    <property type="nucleotide sequence ID" value="NZ_CP159253.1"/>
</dbReference>
<gene>
    <name evidence="1" type="ORF">ABVK50_15200</name>
</gene>